<accession>A0ABM9LK86</accession>
<dbReference type="SUPFAM" id="SSF46785">
    <property type="entry name" value="Winged helix' DNA-binding domain"/>
    <property type="match status" value="1"/>
</dbReference>
<dbReference type="Gene3D" id="1.10.10.10">
    <property type="entry name" value="Winged helix-like DNA-binding domain superfamily/Winged helix DNA-binding domain"/>
    <property type="match status" value="1"/>
</dbReference>
<dbReference type="EMBL" id="OY726398">
    <property type="protein sequence ID" value="CAJ1500531.1"/>
    <property type="molecule type" value="Genomic_DNA"/>
</dbReference>
<dbReference type="SMART" id="SM00347">
    <property type="entry name" value="HTH_MARR"/>
    <property type="match status" value="1"/>
</dbReference>
<proteinExistence type="predicted"/>
<dbReference type="InterPro" id="IPR036390">
    <property type="entry name" value="WH_DNA-bd_sf"/>
</dbReference>
<protein>
    <submittedName>
        <fullName evidence="2">MarR family transcriptional regulator</fullName>
    </submittedName>
</protein>
<dbReference type="InterPro" id="IPR039422">
    <property type="entry name" value="MarR/SlyA-like"/>
</dbReference>
<evidence type="ECO:0000313" key="2">
    <source>
        <dbReference type="EMBL" id="CAJ1500531.1"/>
    </source>
</evidence>
<organism evidence="2 3">
    <name type="scientific">[Mycobacterium] holstebronense</name>
    <dbReference type="NCBI Taxonomy" id="3064288"/>
    <lineage>
        <taxon>Bacteria</taxon>
        <taxon>Bacillati</taxon>
        <taxon>Actinomycetota</taxon>
        <taxon>Actinomycetes</taxon>
        <taxon>Mycobacteriales</taxon>
        <taxon>Mycobacteriaceae</taxon>
        <taxon>Mycolicibacterium</taxon>
    </lineage>
</organism>
<dbReference type="InterPro" id="IPR036388">
    <property type="entry name" value="WH-like_DNA-bd_sf"/>
</dbReference>
<dbReference type="InterPro" id="IPR000835">
    <property type="entry name" value="HTH_MarR-typ"/>
</dbReference>
<evidence type="ECO:0000313" key="3">
    <source>
        <dbReference type="Proteomes" id="UP001190464"/>
    </source>
</evidence>
<feature type="domain" description="HTH marR-type" evidence="1">
    <location>
        <begin position="9"/>
        <end position="144"/>
    </location>
</feature>
<dbReference type="PROSITE" id="PS50995">
    <property type="entry name" value="HTH_MARR_2"/>
    <property type="match status" value="1"/>
</dbReference>
<dbReference type="RefSeq" id="WP_308486077.1">
    <property type="nucleotide sequence ID" value="NZ_OY726398.1"/>
</dbReference>
<sequence>MSERIEQVAADLAREIGPLRRAMSRATRGAEGLPDLPENQIEVLRTAAGAPGITTSAVANLLQLARPTISNLLNSMRRDDLVELRRRTDDARIAEVHLTERARQLLARYDNAASALMNTALRELDATQQQAIAAAMPALVRLREILGEG</sequence>
<reference evidence="2 3" key="1">
    <citation type="submission" date="2023-08" db="EMBL/GenBank/DDBJ databases">
        <authorList>
            <person name="Folkvardsen B D."/>
            <person name="Norman A."/>
        </authorList>
    </citation>
    <scope>NUCLEOTIDE SEQUENCE [LARGE SCALE GENOMIC DNA]</scope>
    <source>
        <strain evidence="2 3">Mu0102</strain>
    </source>
</reference>
<evidence type="ECO:0000259" key="1">
    <source>
        <dbReference type="PROSITE" id="PS50995"/>
    </source>
</evidence>
<dbReference type="PANTHER" id="PTHR33164:SF104">
    <property type="entry name" value="TRANSCRIPTIONAL REGULATORY PROTEIN"/>
    <property type="match status" value="1"/>
</dbReference>
<dbReference type="Proteomes" id="UP001190464">
    <property type="component" value="Chromosome"/>
</dbReference>
<keyword evidence="3" id="KW-1185">Reference proteome</keyword>
<dbReference type="Pfam" id="PF12802">
    <property type="entry name" value="MarR_2"/>
    <property type="match status" value="1"/>
</dbReference>
<name>A0ABM9LK86_9MYCO</name>
<dbReference type="PANTHER" id="PTHR33164">
    <property type="entry name" value="TRANSCRIPTIONAL REGULATOR, MARR FAMILY"/>
    <property type="match status" value="1"/>
</dbReference>
<gene>
    <name evidence="2" type="ORF">MU0102_001251</name>
</gene>